<feature type="region of interest" description="Disordered" evidence="1">
    <location>
        <begin position="105"/>
        <end position="137"/>
    </location>
</feature>
<dbReference type="SUPFAM" id="SSF110997">
    <property type="entry name" value="Sporulation related repeat"/>
    <property type="match status" value="1"/>
</dbReference>
<dbReference type="PANTHER" id="PTHR38687:SF1">
    <property type="entry name" value="CELL DIVISION PROTEIN DEDD"/>
    <property type="match status" value="1"/>
</dbReference>
<organism evidence="4 5">
    <name type="scientific">Glaciecola petra</name>
    <dbReference type="NCBI Taxonomy" id="3075602"/>
    <lineage>
        <taxon>Bacteria</taxon>
        <taxon>Pseudomonadati</taxon>
        <taxon>Pseudomonadota</taxon>
        <taxon>Gammaproteobacteria</taxon>
        <taxon>Alteromonadales</taxon>
        <taxon>Alteromonadaceae</taxon>
        <taxon>Glaciecola</taxon>
    </lineage>
</organism>
<evidence type="ECO:0000256" key="2">
    <source>
        <dbReference type="SAM" id="Phobius"/>
    </source>
</evidence>
<dbReference type="RefSeq" id="WP_311368053.1">
    <property type="nucleotide sequence ID" value="NZ_JAVRHX010000001.1"/>
</dbReference>
<reference evidence="4 5" key="1">
    <citation type="submission" date="2023-09" db="EMBL/GenBank/DDBJ databases">
        <authorList>
            <person name="Rey-Velasco X."/>
        </authorList>
    </citation>
    <scope>NUCLEOTIDE SEQUENCE [LARGE SCALE GENOMIC DNA]</scope>
    <source>
        <strain evidence="4 5">P117</strain>
    </source>
</reference>
<dbReference type="PANTHER" id="PTHR38687">
    <property type="entry name" value="CELL DIVISION PROTEIN DEDD-RELATED"/>
    <property type="match status" value="1"/>
</dbReference>
<dbReference type="InterPro" id="IPR007730">
    <property type="entry name" value="SPOR-like_dom"/>
</dbReference>
<evidence type="ECO:0000313" key="4">
    <source>
        <dbReference type="EMBL" id="MDT0594586.1"/>
    </source>
</evidence>
<keyword evidence="2" id="KW-0812">Transmembrane</keyword>
<dbReference type="Pfam" id="PF05036">
    <property type="entry name" value="SPOR"/>
    <property type="match status" value="1"/>
</dbReference>
<name>A0ABU2ZPN3_9ALTE</name>
<evidence type="ECO:0000313" key="5">
    <source>
        <dbReference type="Proteomes" id="UP001253545"/>
    </source>
</evidence>
<feature type="compositionally biased region" description="Polar residues" evidence="1">
    <location>
        <begin position="108"/>
        <end position="127"/>
    </location>
</feature>
<dbReference type="Gene3D" id="3.30.70.1070">
    <property type="entry name" value="Sporulation related repeat"/>
    <property type="match status" value="1"/>
</dbReference>
<gene>
    <name evidence="4" type="ORF">RM552_07000</name>
</gene>
<keyword evidence="2" id="KW-0472">Membrane</keyword>
<protein>
    <submittedName>
        <fullName evidence="4">SPOR domain-containing protein</fullName>
    </submittedName>
</protein>
<feature type="domain" description="SPOR" evidence="3">
    <location>
        <begin position="162"/>
        <end position="241"/>
    </location>
</feature>
<sequence>MSSTLQNRLIGTIIVVALIVILLPELLDGEKRTNLQEFVNVPPAADKIEVASDSNTNIDTQAIEAEVSLPVEIVNETAVDENDEQVNNLAQNSDSDIVTVDIDSDNTSISAKGDSTNADPENENTNESIDKEADTTSNGATTVNVSQASQPEVAKIDTNTAKKSEAAWVIQLGSFRHEKNVRELIKTLKQAGYRAFSQPITTSAGELNKVFVGPELDRESLEQALPHLNELTKLKGKITAFEVSAK</sequence>
<dbReference type="InterPro" id="IPR036680">
    <property type="entry name" value="SPOR-like_sf"/>
</dbReference>
<feature type="transmembrane region" description="Helical" evidence="2">
    <location>
        <begin position="9"/>
        <end position="27"/>
    </location>
</feature>
<evidence type="ECO:0000256" key="1">
    <source>
        <dbReference type="SAM" id="MobiDB-lite"/>
    </source>
</evidence>
<dbReference type="PROSITE" id="PS51724">
    <property type="entry name" value="SPOR"/>
    <property type="match status" value="1"/>
</dbReference>
<dbReference type="InterPro" id="IPR052521">
    <property type="entry name" value="Cell_div_SPOR-domain"/>
</dbReference>
<proteinExistence type="predicted"/>
<accession>A0ABU2ZPN3</accession>
<dbReference type="EMBL" id="JAVRHX010000001">
    <property type="protein sequence ID" value="MDT0594586.1"/>
    <property type="molecule type" value="Genomic_DNA"/>
</dbReference>
<comment type="caution">
    <text evidence="4">The sequence shown here is derived from an EMBL/GenBank/DDBJ whole genome shotgun (WGS) entry which is preliminary data.</text>
</comment>
<dbReference type="Proteomes" id="UP001253545">
    <property type="component" value="Unassembled WGS sequence"/>
</dbReference>
<keyword evidence="2" id="KW-1133">Transmembrane helix</keyword>
<keyword evidence="5" id="KW-1185">Reference proteome</keyword>
<evidence type="ECO:0000259" key="3">
    <source>
        <dbReference type="PROSITE" id="PS51724"/>
    </source>
</evidence>